<name>A0ABN6X003_9BACT</name>
<evidence type="ECO:0008006" key="3">
    <source>
        <dbReference type="Google" id="ProtNLM"/>
    </source>
</evidence>
<sequence length="50" mass="5917">MNFMYDQLGNGKSLHLFNVIDHYKREVLELEIEVVFSLPSEQLIHTLELL</sequence>
<keyword evidence="2" id="KW-1185">Reference proteome</keyword>
<reference evidence="1 2" key="1">
    <citation type="submission" date="2023-03" db="EMBL/GenBank/DDBJ databases">
        <title>Description of Hydrogenimonas sp. ISO32.</title>
        <authorList>
            <person name="Mino S."/>
            <person name="Fukazawa S."/>
            <person name="Sawabe T."/>
        </authorList>
    </citation>
    <scope>NUCLEOTIDE SEQUENCE [LARGE SCALE GENOMIC DNA]</scope>
    <source>
        <strain evidence="1 2">ISO32</strain>
        <plasmid evidence="1 2">pISO32_1</plasmid>
    </source>
</reference>
<dbReference type="Proteomes" id="UP001321445">
    <property type="component" value="Plasmid pISO32_1"/>
</dbReference>
<evidence type="ECO:0000313" key="2">
    <source>
        <dbReference type="Proteomes" id="UP001321445"/>
    </source>
</evidence>
<proteinExistence type="predicted"/>
<geneLocation type="plasmid" evidence="1 2">
    <name>pISO32_1</name>
</geneLocation>
<keyword evidence="1" id="KW-0614">Plasmid</keyword>
<evidence type="ECO:0000313" key="1">
    <source>
        <dbReference type="EMBL" id="BDY14012.1"/>
    </source>
</evidence>
<organism evidence="1 2">
    <name type="scientific">Hydrogenimonas cancrithermarum</name>
    <dbReference type="NCBI Taxonomy" id="2993563"/>
    <lineage>
        <taxon>Bacteria</taxon>
        <taxon>Pseudomonadati</taxon>
        <taxon>Campylobacterota</taxon>
        <taxon>Epsilonproteobacteria</taxon>
        <taxon>Campylobacterales</taxon>
        <taxon>Hydrogenimonadaceae</taxon>
        <taxon>Hydrogenimonas</taxon>
    </lineage>
</organism>
<gene>
    <name evidence="1" type="ORF">HCR_23250</name>
</gene>
<accession>A0ABN6X003</accession>
<dbReference type="EMBL" id="AP027371">
    <property type="protein sequence ID" value="BDY14012.1"/>
    <property type="molecule type" value="Genomic_DNA"/>
</dbReference>
<protein>
    <recommendedName>
        <fullName evidence="3">Transposase</fullName>
    </recommendedName>
</protein>